<gene>
    <name evidence="1" type="ORF">HMPREF1218_0703</name>
</gene>
<dbReference type="Proteomes" id="UP000016600">
    <property type="component" value="Unassembled WGS sequence"/>
</dbReference>
<comment type="caution">
    <text evidence="1">The sequence shown here is derived from an EMBL/GenBank/DDBJ whole genome shotgun (WGS) entry which is preliminary data.</text>
</comment>
<reference evidence="1 2" key="1">
    <citation type="submission" date="2013-08" db="EMBL/GenBank/DDBJ databases">
        <authorList>
            <person name="Durkin A.S."/>
            <person name="Haft D.R."/>
            <person name="McCorrison J."/>
            <person name="Torralba M."/>
            <person name="Gillis M."/>
            <person name="Haft D.H."/>
            <person name="Methe B."/>
            <person name="Sutton G."/>
            <person name="Nelson K.E."/>
        </authorList>
    </citation>
    <scope>NUCLEOTIDE SEQUENCE [LARGE SCALE GENOMIC DNA]</scope>
    <source>
        <strain evidence="1 2">F0068</strain>
    </source>
</reference>
<evidence type="ECO:0000313" key="2">
    <source>
        <dbReference type="Proteomes" id="UP000016600"/>
    </source>
</evidence>
<protein>
    <submittedName>
        <fullName evidence="1">Uncharacterized protein</fullName>
    </submittedName>
</protein>
<keyword evidence="2" id="KW-1185">Reference proteome</keyword>
<sequence>MVTTGKKLASIFYIMVQRKIEYDEQMYNNHRKEELQNKVIYLQKQLQRMELELANCR</sequence>
<dbReference type="EMBL" id="AWET01000045">
    <property type="protein sequence ID" value="ERJ98785.1"/>
    <property type="molecule type" value="Genomic_DNA"/>
</dbReference>
<proteinExistence type="predicted"/>
<evidence type="ECO:0000313" key="1">
    <source>
        <dbReference type="EMBL" id="ERJ98785.1"/>
    </source>
</evidence>
<organism evidence="1 2">
    <name type="scientific">Hoylesella pleuritidis F0068</name>
    <dbReference type="NCBI Taxonomy" id="1081904"/>
    <lineage>
        <taxon>Bacteria</taxon>
        <taxon>Pseudomonadati</taxon>
        <taxon>Bacteroidota</taxon>
        <taxon>Bacteroidia</taxon>
        <taxon>Bacteroidales</taxon>
        <taxon>Prevotellaceae</taxon>
        <taxon>Hoylesella</taxon>
    </lineage>
</organism>
<accession>U2L361</accession>
<dbReference type="AlphaFoldDB" id="U2L361"/>
<name>U2L361_9BACT</name>